<dbReference type="PROSITE" id="PS50011">
    <property type="entry name" value="PROTEIN_KINASE_DOM"/>
    <property type="match status" value="1"/>
</dbReference>
<evidence type="ECO:0000256" key="2">
    <source>
        <dbReference type="SAM" id="Phobius"/>
    </source>
</evidence>
<evidence type="ECO:0000256" key="1">
    <source>
        <dbReference type="SAM" id="MobiDB-lite"/>
    </source>
</evidence>
<keyword evidence="2" id="KW-1133">Transmembrane helix</keyword>
<accession>A0A9X3A6E9</accession>
<dbReference type="Gene3D" id="3.30.200.20">
    <property type="entry name" value="Phosphorylase Kinase, domain 1"/>
    <property type="match status" value="1"/>
</dbReference>
<dbReference type="EMBL" id="JANYMP010000031">
    <property type="protein sequence ID" value="MCS7483313.1"/>
    <property type="molecule type" value="Genomic_DNA"/>
</dbReference>
<dbReference type="Pfam" id="PF00069">
    <property type="entry name" value="Pkinase"/>
    <property type="match status" value="1"/>
</dbReference>
<dbReference type="Proteomes" id="UP001141259">
    <property type="component" value="Unassembled WGS sequence"/>
</dbReference>
<feature type="transmembrane region" description="Helical" evidence="2">
    <location>
        <begin position="660"/>
        <end position="684"/>
    </location>
</feature>
<feature type="region of interest" description="Disordered" evidence="1">
    <location>
        <begin position="707"/>
        <end position="727"/>
    </location>
</feature>
<keyword evidence="5" id="KW-1185">Reference proteome</keyword>
<evidence type="ECO:0000313" key="4">
    <source>
        <dbReference type="EMBL" id="MCS7483313.1"/>
    </source>
</evidence>
<sequence>MRVSASRCEELLIKEISGTAKEESTRKLLAADSSSRVRGAVVLLQNVLDHIANLESSLGEDAFGRGVDAALSRFAAVPDDGKVSIRGLLALVKLNASLLKRRFDARSPVVAIGTGEADRIDGYDRECRKLFADVPAVRRAIREVYGSTKANAEFRRWWDRVDFEGVEYLKAGTTSFILKANSKDRPATSRSSIVVKCVLFPWNKMFAVAQATANYADTYGGHNTSKIVVQPMVSTEQCILMPYQPGRTLREDLWHFEQQPRTDHERLVKAREVARHLVASLHRLADKGEVTSNLPQRQHLDLSPNNVIIDPETGEMHFIDLGRNHLYSRQVGIAEHDDSVYVAPEVKNRDKETTYADAYSLGVILAETICGYPPRSGQLPVRVWQLSPQLGTLLQNLIEWRSDLRLFSFARTPFSFERLGKHIDDQFALALKEGTASKNALARAWTVFAPSSREVWTQVTLWRGARHLHSTVRFSNYLLFFSVISSACWWFVVAKAAPFKLDDVLAFEVDLPSSELEWAAKIVALSQGLVAAKFYQTILGRVTARGTGGATTFLVELLIRLMAVIALPTTVIALFWRHDLWAWCLAGGALAVALANLMTLVFARRMLRTADDLFPKGSADANFSTHGFEQWWWTMLLYACLIAIIALGLDMGWLHDTGAYVFGLTLISIGIHYTAKCIGAGFAIRGELARAFFMGERSRAKELLDGGESPPLHQQLHDEAGAAHARP</sequence>
<dbReference type="GO" id="GO:0004672">
    <property type="term" value="F:protein kinase activity"/>
    <property type="evidence" value="ECO:0007669"/>
    <property type="project" value="InterPro"/>
</dbReference>
<dbReference type="SUPFAM" id="SSF56112">
    <property type="entry name" value="Protein kinase-like (PK-like)"/>
    <property type="match status" value="1"/>
</dbReference>
<keyword evidence="2" id="KW-0812">Transmembrane</keyword>
<feature type="transmembrane region" description="Helical" evidence="2">
    <location>
        <begin position="477"/>
        <end position="498"/>
    </location>
</feature>
<feature type="domain" description="Protein kinase" evidence="3">
    <location>
        <begin position="163"/>
        <end position="472"/>
    </location>
</feature>
<feature type="transmembrane region" description="Helical" evidence="2">
    <location>
        <begin position="580"/>
        <end position="603"/>
    </location>
</feature>
<dbReference type="InterPro" id="IPR000719">
    <property type="entry name" value="Prot_kinase_dom"/>
</dbReference>
<dbReference type="SMART" id="SM00220">
    <property type="entry name" value="S_TKc"/>
    <property type="match status" value="1"/>
</dbReference>
<feature type="transmembrane region" description="Helical" evidence="2">
    <location>
        <begin position="631"/>
        <end position="654"/>
    </location>
</feature>
<keyword evidence="2" id="KW-0472">Membrane</keyword>
<organism evidence="4 5">
    <name type="scientific">Umezawaea endophytica</name>
    <dbReference type="NCBI Taxonomy" id="1654476"/>
    <lineage>
        <taxon>Bacteria</taxon>
        <taxon>Bacillati</taxon>
        <taxon>Actinomycetota</taxon>
        <taxon>Actinomycetes</taxon>
        <taxon>Pseudonocardiales</taxon>
        <taxon>Pseudonocardiaceae</taxon>
        <taxon>Umezawaea</taxon>
    </lineage>
</organism>
<proteinExistence type="predicted"/>
<dbReference type="Gene3D" id="1.10.510.10">
    <property type="entry name" value="Transferase(Phosphotransferase) domain 1"/>
    <property type="match status" value="1"/>
</dbReference>
<protein>
    <recommendedName>
        <fullName evidence="3">Protein kinase domain-containing protein</fullName>
    </recommendedName>
</protein>
<gene>
    <name evidence="4" type="ORF">NZH93_41260</name>
</gene>
<feature type="transmembrane region" description="Helical" evidence="2">
    <location>
        <begin position="557"/>
        <end position="574"/>
    </location>
</feature>
<dbReference type="GO" id="GO:0005524">
    <property type="term" value="F:ATP binding"/>
    <property type="evidence" value="ECO:0007669"/>
    <property type="project" value="InterPro"/>
</dbReference>
<comment type="caution">
    <text evidence="4">The sequence shown here is derived from an EMBL/GenBank/DDBJ whole genome shotgun (WGS) entry which is preliminary data.</text>
</comment>
<evidence type="ECO:0000313" key="5">
    <source>
        <dbReference type="Proteomes" id="UP001141259"/>
    </source>
</evidence>
<dbReference type="InterPro" id="IPR011009">
    <property type="entry name" value="Kinase-like_dom_sf"/>
</dbReference>
<dbReference type="RefSeq" id="WP_259628773.1">
    <property type="nucleotide sequence ID" value="NZ_JANYMP010000031.1"/>
</dbReference>
<evidence type="ECO:0000259" key="3">
    <source>
        <dbReference type="PROSITE" id="PS50011"/>
    </source>
</evidence>
<reference evidence="4" key="1">
    <citation type="submission" date="2022-08" db="EMBL/GenBank/DDBJ databases">
        <authorList>
            <person name="Tistechok S."/>
            <person name="Samborskyy M."/>
            <person name="Roman I."/>
        </authorList>
    </citation>
    <scope>NUCLEOTIDE SEQUENCE</scope>
    <source>
        <strain evidence="4">DSM 103496</strain>
    </source>
</reference>
<dbReference type="AlphaFoldDB" id="A0A9X3A6E9"/>
<name>A0A9X3A6E9_9PSEU</name>